<evidence type="ECO:0000256" key="2">
    <source>
        <dbReference type="ARBA" id="ARBA00022857"/>
    </source>
</evidence>
<dbReference type="PANTHER" id="PTHR38011:SF7">
    <property type="entry name" value="2,5-DIAMINO-6-RIBOSYLAMINO-4(3H)-PYRIMIDINONE 5'-PHOSPHATE REDUCTASE"/>
    <property type="match status" value="1"/>
</dbReference>
<keyword evidence="2" id="KW-0521">NADP</keyword>
<evidence type="ECO:0000313" key="5">
    <source>
        <dbReference type="EMBL" id="OEO29917.1"/>
    </source>
</evidence>
<reference evidence="5 6" key="1">
    <citation type="journal article" date="2015" name="Genome Announc.">
        <title>Genome Assemblies of Three Soil-Associated Devosia species: D. insulae, D. limi, and D. soli.</title>
        <authorList>
            <person name="Hassan Y.I."/>
            <person name="Lepp D."/>
            <person name="Zhou T."/>
        </authorList>
    </citation>
    <scope>NUCLEOTIDE SEQUENCE [LARGE SCALE GENOMIC DNA]</scope>
    <source>
        <strain evidence="5 6">DS-56</strain>
    </source>
</reference>
<feature type="domain" description="Bacterial bifunctional deaminase-reductase C-terminal" evidence="4">
    <location>
        <begin position="21"/>
        <end position="112"/>
    </location>
</feature>
<dbReference type="PANTHER" id="PTHR38011">
    <property type="entry name" value="DIHYDROFOLATE REDUCTASE FAMILY PROTEIN (AFU_ORTHOLOGUE AFUA_8G06820)"/>
    <property type="match status" value="1"/>
</dbReference>
<comment type="caution">
    <text evidence="5">The sequence shown here is derived from an EMBL/GenBank/DDBJ whole genome shotgun (WGS) entry which is preliminary data.</text>
</comment>
<evidence type="ECO:0000313" key="6">
    <source>
        <dbReference type="Proteomes" id="UP000095463"/>
    </source>
</evidence>
<dbReference type="RefSeq" id="WP_176730427.1">
    <property type="nucleotide sequence ID" value="NZ_LAJE02000245.1"/>
</dbReference>
<accession>A0A1E5XMT7</accession>
<dbReference type="SUPFAM" id="SSF53597">
    <property type="entry name" value="Dihydrofolate reductase-like"/>
    <property type="match status" value="1"/>
</dbReference>
<evidence type="ECO:0000256" key="3">
    <source>
        <dbReference type="ARBA" id="ARBA00023002"/>
    </source>
</evidence>
<dbReference type="InterPro" id="IPR050765">
    <property type="entry name" value="Riboflavin_Biosynth_HTPR"/>
</dbReference>
<dbReference type="Proteomes" id="UP000095463">
    <property type="component" value="Unassembled WGS sequence"/>
</dbReference>
<dbReference type="AlphaFoldDB" id="A0A1E5XMT7"/>
<name>A0A1E5XMT7_9HYPH</name>
<dbReference type="GO" id="GO:0008703">
    <property type="term" value="F:5-amino-6-(5-phosphoribosylamino)uracil reductase activity"/>
    <property type="evidence" value="ECO:0007669"/>
    <property type="project" value="InterPro"/>
</dbReference>
<comment type="pathway">
    <text evidence="1">Cofactor biosynthesis; riboflavin biosynthesis.</text>
</comment>
<dbReference type="Pfam" id="PF01872">
    <property type="entry name" value="RibD_C"/>
    <property type="match status" value="1"/>
</dbReference>
<proteinExistence type="predicted"/>
<dbReference type="Gene3D" id="3.40.430.10">
    <property type="entry name" value="Dihydrofolate Reductase, subunit A"/>
    <property type="match status" value="1"/>
</dbReference>
<evidence type="ECO:0000259" key="4">
    <source>
        <dbReference type="Pfam" id="PF01872"/>
    </source>
</evidence>
<protein>
    <recommendedName>
        <fullName evidence="4">Bacterial bifunctional deaminase-reductase C-terminal domain-containing protein</fullName>
    </recommendedName>
</protein>
<keyword evidence="3" id="KW-0560">Oxidoreductase</keyword>
<organism evidence="5 6">
    <name type="scientific">Devosia insulae DS-56</name>
    <dbReference type="NCBI Taxonomy" id="1116389"/>
    <lineage>
        <taxon>Bacteria</taxon>
        <taxon>Pseudomonadati</taxon>
        <taxon>Pseudomonadota</taxon>
        <taxon>Alphaproteobacteria</taxon>
        <taxon>Hyphomicrobiales</taxon>
        <taxon>Devosiaceae</taxon>
        <taxon>Devosia</taxon>
    </lineage>
</organism>
<gene>
    <name evidence="5" type="ORF">VW23_023815</name>
</gene>
<evidence type="ECO:0000256" key="1">
    <source>
        <dbReference type="ARBA" id="ARBA00005104"/>
    </source>
</evidence>
<dbReference type="InterPro" id="IPR002734">
    <property type="entry name" value="RibDG_C"/>
</dbReference>
<dbReference type="GO" id="GO:0009231">
    <property type="term" value="P:riboflavin biosynthetic process"/>
    <property type="evidence" value="ECO:0007669"/>
    <property type="project" value="InterPro"/>
</dbReference>
<dbReference type="InterPro" id="IPR024072">
    <property type="entry name" value="DHFR-like_dom_sf"/>
</dbReference>
<sequence>MLVARATPQPYLAYLRAESVSYLVVGEAQVDLRAALRRMREKLGVNCVVSNAGGGLNGALLRAGLVDAVDLLVAPALVGGLGTPSIFDGVPLSDGEVPTRLQLISAEAEADGLLRLRYEVIG</sequence>
<keyword evidence="6" id="KW-1185">Reference proteome</keyword>
<dbReference type="EMBL" id="LAJE02000245">
    <property type="protein sequence ID" value="OEO29917.1"/>
    <property type="molecule type" value="Genomic_DNA"/>
</dbReference>